<keyword evidence="10" id="KW-0378">Hydrolase</keyword>
<dbReference type="GO" id="GO:0006508">
    <property type="term" value="P:proteolysis"/>
    <property type="evidence" value="ECO:0007669"/>
    <property type="project" value="UniProtKB-KW"/>
</dbReference>
<dbReference type="AlphaFoldDB" id="A0A399R657"/>
<accession>A0A399R657</accession>
<feature type="domain" description="Clp R" evidence="9">
    <location>
        <begin position="1"/>
        <end position="147"/>
    </location>
</feature>
<dbReference type="GO" id="GO:0008233">
    <property type="term" value="F:peptidase activity"/>
    <property type="evidence" value="ECO:0007669"/>
    <property type="project" value="UniProtKB-KW"/>
</dbReference>
<dbReference type="InterPro" id="IPR004176">
    <property type="entry name" value="Clp_R_N"/>
</dbReference>
<evidence type="ECO:0000256" key="6">
    <source>
        <dbReference type="PROSITE-ProRule" id="PRU01251"/>
    </source>
</evidence>
<dbReference type="InterPro" id="IPR013461">
    <property type="entry name" value="ClpA"/>
</dbReference>
<dbReference type="GO" id="GO:0043335">
    <property type="term" value="P:protein unfolding"/>
    <property type="evidence" value="ECO:0007669"/>
    <property type="project" value="InterPro"/>
</dbReference>
<dbReference type="Pfam" id="PF00004">
    <property type="entry name" value="AAA"/>
    <property type="match status" value="1"/>
</dbReference>
<keyword evidence="5 7" id="KW-0143">Chaperone</keyword>
<dbReference type="PROSITE" id="PS00870">
    <property type="entry name" value="CLPAB_1"/>
    <property type="match status" value="1"/>
</dbReference>
<dbReference type="Gene3D" id="1.10.1780.10">
    <property type="entry name" value="Clp, N-terminal domain"/>
    <property type="match status" value="1"/>
</dbReference>
<keyword evidence="2 6" id="KW-0677">Repeat</keyword>
<dbReference type="GO" id="GO:0034605">
    <property type="term" value="P:cellular response to heat"/>
    <property type="evidence" value="ECO:0007669"/>
    <property type="project" value="TreeGrafter"/>
</dbReference>
<dbReference type="GO" id="GO:0005737">
    <property type="term" value="C:cytoplasm"/>
    <property type="evidence" value="ECO:0007669"/>
    <property type="project" value="TreeGrafter"/>
</dbReference>
<dbReference type="InterPro" id="IPR027417">
    <property type="entry name" value="P-loop_NTPase"/>
</dbReference>
<dbReference type="FunFam" id="3.40.50.300:FF:000025">
    <property type="entry name" value="ATP-dependent Clp protease subunit"/>
    <property type="match status" value="1"/>
</dbReference>
<dbReference type="PRINTS" id="PR00300">
    <property type="entry name" value="CLPPROTEASEA"/>
</dbReference>
<evidence type="ECO:0000256" key="8">
    <source>
        <dbReference type="SAM" id="MobiDB-lite"/>
    </source>
</evidence>
<evidence type="ECO:0000256" key="3">
    <source>
        <dbReference type="ARBA" id="ARBA00022741"/>
    </source>
</evidence>
<dbReference type="InterPro" id="IPR003959">
    <property type="entry name" value="ATPase_AAA_core"/>
</dbReference>
<dbReference type="InterPro" id="IPR001270">
    <property type="entry name" value="ClpA/B"/>
</dbReference>
<sequence length="774" mass="85600">MPSLTDSLETALEKALNLAGERSHEYSTLEHLLLALTEDTDAVEVMTACKVDINQLRQSLTQYIDEELSSLITDNPAASVQPTAAFQRVVQRAILHVESSGRDEVSGANVLISIFSERESHAAYFLQEQDMTRYDAVNFVSHGLAKSPGMSRSSTPRGAEETEQQQKAGPAKEALEAYCVNLNEKARQGKIDPLIGRDFEIERCIEVLCRRSKNNPILVGDPGVGKTAIAEGLAKKIVDGEVPEILEDAVIWALDMGALLAGTRYRGDFEERLKAVMKEIAEQEKGVLFIDEIHTVIGAGATSGGAMDASNLLKPALQSGEVRCMGSTTFKEFKQHFEKDRALARRFRKIDVVEPSVPDAVKILTGLKPTFEEFHGIRYTNEAIKAAVELSARYITDRKLPDKAIDVIDEAGATQWLLPESKRRKQIGTKEIEAIIAKIARIPPKQVTKDDAVALKNLEPDLKRVVYGQDDAIEALASSIKLARAGLREPNKPIGSYLFTGPTGVGKTEVARQLASIMGVELLRFDMSEYMERHTVSRLIGAPPGYVGFDQGGLLTDGVMQHPHCVLLLDEIEKAHQDLFNILLQVMDNGSLTDANGRKVDFRNVILIMTTNAGASDAAKNSIGFGRGKKTDEQEDALKRLFTPEFRNRLDSTILFGGLTPEIIERVVEKFVLQLEVQLADRNVTIELSEKARNWLAERGFDEEFGARPLARTIQEHVKKPMAEELLFGKLAKGGAVKIDIDKDDDDKLSFEFIEDKGKKSKPKKKKDKPEQVD</sequence>
<organism evidence="10 11">
    <name type="scientific">Henriciella mobilis</name>
    <dbReference type="NCBI Taxonomy" id="2305467"/>
    <lineage>
        <taxon>Bacteria</taxon>
        <taxon>Pseudomonadati</taxon>
        <taxon>Pseudomonadota</taxon>
        <taxon>Alphaproteobacteria</taxon>
        <taxon>Hyphomonadales</taxon>
        <taxon>Hyphomonadaceae</taxon>
        <taxon>Henriciella</taxon>
    </lineage>
</organism>
<evidence type="ECO:0000256" key="5">
    <source>
        <dbReference type="ARBA" id="ARBA00023186"/>
    </source>
</evidence>
<dbReference type="PROSITE" id="PS51903">
    <property type="entry name" value="CLP_R"/>
    <property type="match status" value="1"/>
</dbReference>
<dbReference type="Pfam" id="PF07724">
    <property type="entry name" value="AAA_2"/>
    <property type="match status" value="1"/>
</dbReference>
<evidence type="ECO:0000256" key="4">
    <source>
        <dbReference type="ARBA" id="ARBA00022840"/>
    </source>
</evidence>
<dbReference type="InterPro" id="IPR018368">
    <property type="entry name" value="ClpA/B_CS1"/>
</dbReference>
<dbReference type="CDD" id="cd00009">
    <property type="entry name" value="AAA"/>
    <property type="match status" value="1"/>
</dbReference>
<evidence type="ECO:0000313" key="11">
    <source>
        <dbReference type="Proteomes" id="UP000266385"/>
    </source>
</evidence>
<comment type="similarity">
    <text evidence="1 7">Belongs to the ClpA/ClpB family.</text>
</comment>
<dbReference type="PANTHER" id="PTHR11638">
    <property type="entry name" value="ATP-DEPENDENT CLP PROTEASE"/>
    <property type="match status" value="1"/>
</dbReference>
<name>A0A399R657_9PROT</name>
<dbReference type="NCBIfam" id="TIGR02639">
    <property type="entry name" value="ClpA"/>
    <property type="match status" value="1"/>
</dbReference>
<dbReference type="SMART" id="SM00382">
    <property type="entry name" value="AAA"/>
    <property type="match status" value="2"/>
</dbReference>
<dbReference type="Pfam" id="PF10431">
    <property type="entry name" value="ClpB_D2-small"/>
    <property type="match status" value="1"/>
</dbReference>
<dbReference type="PROSITE" id="PS00871">
    <property type="entry name" value="CLPAB_2"/>
    <property type="match status" value="1"/>
</dbReference>
<dbReference type="InterPro" id="IPR019489">
    <property type="entry name" value="Clp_ATPase_C"/>
</dbReference>
<dbReference type="SMART" id="SM01086">
    <property type="entry name" value="ClpB_D2-small"/>
    <property type="match status" value="1"/>
</dbReference>
<evidence type="ECO:0000256" key="1">
    <source>
        <dbReference type="ARBA" id="ARBA00008675"/>
    </source>
</evidence>
<keyword evidence="3 7" id="KW-0547">Nucleotide-binding</keyword>
<dbReference type="Gene3D" id="3.40.50.300">
    <property type="entry name" value="P-loop containing nucleotide triphosphate hydrolases"/>
    <property type="match status" value="2"/>
</dbReference>
<dbReference type="CDD" id="cd19499">
    <property type="entry name" value="RecA-like_ClpB_Hsp104-like"/>
    <property type="match status" value="1"/>
</dbReference>
<dbReference type="PANTHER" id="PTHR11638:SF111">
    <property type="entry name" value="ATP-DEPENDENT CLP PROTEASE ATP-BINDING SUBUNIT CLPA"/>
    <property type="match status" value="1"/>
</dbReference>
<dbReference type="InterPro" id="IPR050130">
    <property type="entry name" value="ClpA_ClpB"/>
</dbReference>
<feature type="region of interest" description="Disordered" evidence="8">
    <location>
        <begin position="145"/>
        <end position="171"/>
    </location>
</feature>
<proteinExistence type="inferred from homology"/>
<dbReference type="InterPro" id="IPR028299">
    <property type="entry name" value="ClpA/B_CS2"/>
</dbReference>
<reference evidence="10 11" key="1">
    <citation type="submission" date="2018-08" db="EMBL/GenBank/DDBJ databases">
        <title>Henriciella mobilis sp. nov., isolated from seawater.</title>
        <authorList>
            <person name="Cheng H."/>
            <person name="Wu Y.-H."/>
            <person name="Xu X.-W."/>
            <person name="Guo L.-L."/>
        </authorList>
    </citation>
    <scope>NUCLEOTIDE SEQUENCE [LARGE SCALE GENOMIC DNA]</scope>
    <source>
        <strain evidence="10 11">JN25</strain>
    </source>
</reference>
<evidence type="ECO:0000256" key="7">
    <source>
        <dbReference type="RuleBase" id="RU004432"/>
    </source>
</evidence>
<evidence type="ECO:0000313" key="10">
    <source>
        <dbReference type="EMBL" id="RIJ27126.1"/>
    </source>
</evidence>
<keyword evidence="4 7" id="KW-0067">ATP-binding</keyword>
<dbReference type="OrthoDB" id="9803641at2"/>
<dbReference type="RefSeq" id="WP_119377240.1">
    <property type="nucleotide sequence ID" value="NZ_QWFX01000014.1"/>
</dbReference>
<dbReference type="InterPro" id="IPR036628">
    <property type="entry name" value="Clp_N_dom_sf"/>
</dbReference>
<dbReference type="SUPFAM" id="SSF52540">
    <property type="entry name" value="P-loop containing nucleoside triphosphate hydrolases"/>
    <property type="match status" value="2"/>
</dbReference>
<keyword evidence="10" id="KW-0645">Protease</keyword>
<dbReference type="GO" id="GO:0016887">
    <property type="term" value="F:ATP hydrolysis activity"/>
    <property type="evidence" value="ECO:0007669"/>
    <property type="project" value="InterPro"/>
</dbReference>
<dbReference type="InterPro" id="IPR041546">
    <property type="entry name" value="ClpA/ClpB_AAA_lid"/>
</dbReference>
<keyword evidence="11" id="KW-1185">Reference proteome</keyword>
<dbReference type="Pfam" id="PF02861">
    <property type="entry name" value="Clp_N"/>
    <property type="match status" value="1"/>
</dbReference>
<dbReference type="GO" id="GO:0005524">
    <property type="term" value="F:ATP binding"/>
    <property type="evidence" value="ECO:0007669"/>
    <property type="project" value="UniProtKB-KW"/>
</dbReference>
<comment type="caution">
    <text evidence="10">The sequence shown here is derived from an EMBL/GenBank/DDBJ whole genome shotgun (WGS) entry which is preliminary data.</text>
</comment>
<evidence type="ECO:0000259" key="9">
    <source>
        <dbReference type="PROSITE" id="PS51903"/>
    </source>
</evidence>
<dbReference type="EMBL" id="QWFX01000014">
    <property type="protein sequence ID" value="RIJ27126.1"/>
    <property type="molecule type" value="Genomic_DNA"/>
</dbReference>
<dbReference type="SUPFAM" id="SSF81923">
    <property type="entry name" value="Double Clp-N motif"/>
    <property type="match status" value="1"/>
</dbReference>
<dbReference type="InterPro" id="IPR003593">
    <property type="entry name" value="AAA+_ATPase"/>
</dbReference>
<dbReference type="Proteomes" id="UP000266385">
    <property type="component" value="Unassembled WGS sequence"/>
</dbReference>
<dbReference type="FunFam" id="3.40.50.300:FF:000010">
    <property type="entry name" value="Chaperone clpB 1, putative"/>
    <property type="match status" value="1"/>
</dbReference>
<protein>
    <submittedName>
        <fullName evidence="10">ATP-dependent Clp protease ATP-binding subunit ClpA</fullName>
    </submittedName>
</protein>
<gene>
    <name evidence="10" type="primary">clpA</name>
    <name evidence="10" type="ORF">D1223_14945</name>
</gene>
<dbReference type="Pfam" id="PF17871">
    <property type="entry name" value="AAA_lid_9"/>
    <property type="match status" value="1"/>
</dbReference>
<dbReference type="Gene3D" id="1.10.8.60">
    <property type="match status" value="2"/>
</dbReference>
<evidence type="ECO:0000256" key="2">
    <source>
        <dbReference type="ARBA" id="ARBA00022737"/>
    </source>
</evidence>